<dbReference type="InterPro" id="IPR053235">
    <property type="entry name" value="Ser_Thr_kinase"/>
</dbReference>
<evidence type="ECO:0000313" key="4">
    <source>
        <dbReference type="Proteomes" id="UP000478837"/>
    </source>
</evidence>
<feature type="binding site" evidence="1">
    <location>
        <position position="83"/>
    </location>
    <ligand>
        <name>ATP</name>
        <dbReference type="ChEBI" id="CHEBI:30616"/>
    </ligand>
</feature>
<keyword evidence="1" id="KW-0067">ATP-binding</keyword>
<organism evidence="3 4">
    <name type="scientific">Alteromonas hispanica</name>
    <dbReference type="NCBI Taxonomy" id="315421"/>
    <lineage>
        <taxon>Bacteria</taxon>
        <taxon>Pseudomonadati</taxon>
        <taxon>Pseudomonadota</taxon>
        <taxon>Gammaproteobacteria</taxon>
        <taxon>Alteromonadales</taxon>
        <taxon>Alteromonadaceae</taxon>
        <taxon>Alteromonas/Salinimonas group</taxon>
        <taxon>Alteromonas</taxon>
    </lineage>
</organism>
<reference evidence="3 4" key="1">
    <citation type="submission" date="2020-01" db="EMBL/GenBank/DDBJ databases">
        <title>Genomes of bacteria type strains.</title>
        <authorList>
            <person name="Chen J."/>
            <person name="Zhu S."/>
            <person name="Yang J."/>
        </authorList>
    </citation>
    <scope>NUCLEOTIDE SEQUENCE [LARGE SCALE GENOMIC DNA]</scope>
    <source>
        <strain evidence="3 4">LMG 22958</strain>
    </source>
</reference>
<keyword evidence="3" id="KW-0808">Transferase</keyword>
<dbReference type="PROSITE" id="PS00107">
    <property type="entry name" value="PROTEIN_KINASE_ATP"/>
    <property type="match status" value="1"/>
</dbReference>
<protein>
    <submittedName>
        <fullName evidence="3">Phosphotransferase</fullName>
    </submittedName>
</protein>
<keyword evidence="1" id="KW-0547">Nucleotide-binding</keyword>
<dbReference type="SMART" id="SM00220">
    <property type="entry name" value="S_TKc"/>
    <property type="match status" value="1"/>
</dbReference>
<comment type="caution">
    <text evidence="3">The sequence shown here is derived from an EMBL/GenBank/DDBJ whole genome shotgun (WGS) entry which is preliminary data.</text>
</comment>
<dbReference type="GO" id="GO:0004674">
    <property type="term" value="F:protein serine/threonine kinase activity"/>
    <property type="evidence" value="ECO:0007669"/>
    <property type="project" value="TreeGrafter"/>
</dbReference>
<evidence type="ECO:0000256" key="1">
    <source>
        <dbReference type="PROSITE-ProRule" id="PRU10141"/>
    </source>
</evidence>
<dbReference type="Pfam" id="PF00069">
    <property type="entry name" value="Pkinase"/>
    <property type="match status" value="1"/>
</dbReference>
<dbReference type="GO" id="GO:0005524">
    <property type="term" value="F:ATP binding"/>
    <property type="evidence" value="ECO:0007669"/>
    <property type="project" value="UniProtKB-UniRule"/>
</dbReference>
<dbReference type="PROSITE" id="PS50011">
    <property type="entry name" value="PROTEIN_KINASE_DOM"/>
    <property type="match status" value="1"/>
</dbReference>
<sequence length="629" mass="70898">MSQLKGLKHFYIPDEQSIYLLSHADAKKLKDWVSLCIAELKSLGYINIELLGKGAFGFAFSGESPAGALANGALSNGEKRVFKFSRITLPQHIRERLEEEGFMLSHVDHKYVPRFIEYQQIRKQSILVMAKAPGEDLEKVSLRVGPLSPRVIVKIAVQVGEILVYLRQYMAKGMDKPIVHGDIKPSNLVWDGENERIGLIDWGSSVFAQTDASGQFVTNNVMDLMSGELQQTNARLGDVYFIGEEQLNGALSSPRFDEQGLASTLYALASGQSCRYGSKVITPSSLGLPKMLADILTYMLDDDATKRRQGGDYFLNHLHVLKNMVFSEDKEAVYTPLIPTWVHQTGQDIETVVYSSRKSYLRQQAALESEELRYIDDAQFDRYYKNYLQGMGDTEKAFVSAISRLGRYPVVGGMAVRWEPEGIYVDSSLNLHDPSLKSAFEQAVNNVITLARAIHKPAVFKCCMFNAKNTVHIERESEDEDFIPSEGLEIPYELSKTSLSKDDSRTHSYFEDGDDPDELLKLPDTIIDTIKALNAIHHTGCIIFESLATHLKIHNYYTLLDHSQEASFRALLNDLVKQIPLIKGLGISGFMKLPYKDTRFFEHKATLPEKYYPRNPKAIKQENAQHVGY</sequence>
<evidence type="ECO:0000313" key="3">
    <source>
        <dbReference type="EMBL" id="NDW20076.1"/>
    </source>
</evidence>
<dbReference type="PANTHER" id="PTHR24361">
    <property type="entry name" value="MITOGEN-ACTIVATED KINASE KINASE KINASE"/>
    <property type="match status" value="1"/>
</dbReference>
<dbReference type="InterPro" id="IPR017441">
    <property type="entry name" value="Protein_kinase_ATP_BS"/>
</dbReference>
<dbReference type="EMBL" id="JAAAWP010000001">
    <property type="protein sequence ID" value="NDW20076.1"/>
    <property type="molecule type" value="Genomic_DNA"/>
</dbReference>
<evidence type="ECO:0000259" key="2">
    <source>
        <dbReference type="PROSITE" id="PS50011"/>
    </source>
</evidence>
<accession>A0A6L9MPM0</accession>
<dbReference type="Gene3D" id="1.10.510.10">
    <property type="entry name" value="Transferase(Phosphotransferase) domain 1"/>
    <property type="match status" value="1"/>
</dbReference>
<dbReference type="Proteomes" id="UP000478837">
    <property type="component" value="Unassembled WGS sequence"/>
</dbReference>
<proteinExistence type="predicted"/>
<dbReference type="RefSeq" id="WP_163109261.1">
    <property type="nucleotide sequence ID" value="NZ_JAAAWP010000001.1"/>
</dbReference>
<dbReference type="InterPro" id="IPR000719">
    <property type="entry name" value="Prot_kinase_dom"/>
</dbReference>
<dbReference type="GO" id="GO:0005737">
    <property type="term" value="C:cytoplasm"/>
    <property type="evidence" value="ECO:0007669"/>
    <property type="project" value="TreeGrafter"/>
</dbReference>
<dbReference type="AlphaFoldDB" id="A0A6L9MPM0"/>
<feature type="domain" description="Protein kinase" evidence="2">
    <location>
        <begin position="45"/>
        <end position="320"/>
    </location>
</feature>
<dbReference type="SUPFAM" id="SSF56112">
    <property type="entry name" value="Protein kinase-like (PK-like)"/>
    <property type="match status" value="1"/>
</dbReference>
<name>A0A6L9MPM0_9ALTE</name>
<keyword evidence="4" id="KW-1185">Reference proteome</keyword>
<dbReference type="InterPro" id="IPR011009">
    <property type="entry name" value="Kinase-like_dom_sf"/>
</dbReference>
<gene>
    <name evidence="3" type="ORF">GTW09_00840</name>
</gene>